<dbReference type="GO" id="GO:0005524">
    <property type="term" value="F:ATP binding"/>
    <property type="evidence" value="ECO:0007669"/>
    <property type="project" value="UniProtKB-UniRule"/>
</dbReference>
<dbReference type="InterPro" id="IPR014016">
    <property type="entry name" value="UvrD-like_ATP-bd"/>
</dbReference>
<evidence type="ECO:0000256" key="4">
    <source>
        <dbReference type="ARBA" id="ARBA00022840"/>
    </source>
</evidence>
<dbReference type="InterPro" id="IPR014017">
    <property type="entry name" value="DNA_helicase_UvrD-like_C"/>
</dbReference>
<dbReference type="Pfam" id="PF01396">
    <property type="entry name" value="Zn_ribbon_Top1"/>
    <property type="match status" value="1"/>
</dbReference>
<dbReference type="RefSeq" id="WP_179537894.1">
    <property type="nucleotide sequence ID" value="NZ_JACBYV010000001.1"/>
</dbReference>
<evidence type="ECO:0000313" key="11">
    <source>
        <dbReference type="EMBL" id="NYH72260.1"/>
    </source>
</evidence>
<sequence>MTRTIHFPWWATLLFSSARSAKLTDSGIEITSRQGTQAFNWHEIEQLPFKGRRLIGHTLVLRTAIGDVRLHFSRAHQRDEIWTLIARGWYLPRLSSIRARMLAFTNSLPKNGYVRSSQWTPIAQEFERLRSILPPEPPVYLLDEEQERFLRATIEFVRSPNAWLTQSRIRYVQNALSRHTHLFDTVESKPLTARQREACVVDEDNNLILAGAGSGKTSTVMGRVAFLVQSGQAKPEEILLLAYGRAAAAEMRERLEKRLGIKGITTATFHALGSTVVAVAEGKKASLSPMADDEKLKEKFIDLEFQRLQKEDPEYRQLILTYFERWLHPERNPFDFETLGDYYQFLNDNHVRTLKGEKVKGFGECDIANFLFKNGIEYRYEARFDTPEQAKARGAYHPDFFLPDHGIYIEHFGIDEQGNTAPYIDRQKYHDDMNWKRNVHKLAGTTLLETYHSQKQKGLLLDTLEKELTKAGVSLNPLPPESVLETLREIGAISAFSKILAKMLSLLKAANLSVEERENLGNKTPQLGAALKLLMPIFEAYQAELKDDVDFDDMVVKATTYVVEGKFSIPWKFIIVDEFQDIAKSRAQLVQALRKKKGNVSLFCVGDDWQSIYRFAGSDIGYTSSFREQFGATSTIELDKTFRFNSQIGEVASRFVTQNPRQLVKTVVSHEQVLAPTVSLMRTDVDPADTRLQIAERIVQIALPNSSVYFLARFSHDLPGKEELSQLKWRFPALQFLIDTIHGAKGKEADYVIVLGLTKGKYGLPSQIVTHPLIDALLPELELFPHAEERRLFYVALTRAKHRVYLPCDMRKCSPFVQELVKNEYPLDLEEFATSNQQRHALEVNCPNCKRGHLTERTNRSTGNKFVGCTNYPLCSHTEKSCSRCNAPMEKAGRFRQCVNAACGWWTPICPVSGGEMSYKTDFKYWGCSDYRSNDPGSCHHKEYGYIGAPPAKKSQQAL</sequence>
<evidence type="ECO:0000256" key="1">
    <source>
        <dbReference type="ARBA" id="ARBA00022741"/>
    </source>
</evidence>
<evidence type="ECO:0000259" key="10">
    <source>
        <dbReference type="PROSITE" id="PS51198"/>
    </source>
</evidence>
<dbReference type="GO" id="GO:0005829">
    <property type="term" value="C:cytosol"/>
    <property type="evidence" value="ECO:0007669"/>
    <property type="project" value="TreeGrafter"/>
</dbReference>
<dbReference type="GO" id="GO:0000725">
    <property type="term" value="P:recombinational repair"/>
    <property type="evidence" value="ECO:0007669"/>
    <property type="project" value="TreeGrafter"/>
</dbReference>
<evidence type="ECO:0000313" key="12">
    <source>
        <dbReference type="Proteomes" id="UP000578688"/>
    </source>
</evidence>
<dbReference type="Proteomes" id="UP000578688">
    <property type="component" value="Unassembled WGS sequence"/>
</dbReference>
<evidence type="ECO:0000256" key="8">
    <source>
        <dbReference type="ARBA" id="ARBA00048988"/>
    </source>
</evidence>
<dbReference type="GO" id="GO:0003916">
    <property type="term" value="F:DNA topoisomerase activity"/>
    <property type="evidence" value="ECO:0007669"/>
    <property type="project" value="InterPro"/>
</dbReference>
<keyword evidence="12" id="KW-1185">Reference proteome</keyword>
<name>A0A7Z0BMW7_9GAMM</name>
<gene>
    <name evidence="11" type="ORF">FHR27_000870</name>
</gene>
<evidence type="ECO:0000256" key="6">
    <source>
        <dbReference type="ARBA" id="ARBA00034617"/>
    </source>
</evidence>
<dbReference type="EC" id="5.6.2.4" evidence="7"/>
<evidence type="ECO:0000256" key="3">
    <source>
        <dbReference type="ARBA" id="ARBA00022806"/>
    </source>
</evidence>
<dbReference type="Gene3D" id="3.40.50.300">
    <property type="entry name" value="P-loop containing nucleotide triphosphate hydrolases"/>
    <property type="match status" value="3"/>
</dbReference>
<dbReference type="FunFam" id="3.40.50.300:FF:000975">
    <property type="entry name" value="DNA helicase"/>
    <property type="match status" value="1"/>
</dbReference>
<dbReference type="GO" id="GO:0043138">
    <property type="term" value="F:3'-5' DNA helicase activity"/>
    <property type="evidence" value="ECO:0007669"/>
    <property type="project" value="UniProtKB-EC"/>
</dbReference>
<dbReference type="GO" id="GO:0006265">
    <property type="term" value="P:DNA topological change"/>
    <property type="evidence" value="ECO:0007669"/>
    <property type="project" value="InterPro"/>
</dbReference>
<dbReference type="PANTHER" id="PTHR11070:SF63">
    <property type="entry name" value="DNA HELICASE IV"/>
    <property type="match status" value="1"/>
</dbReference>
<organism evidence="11 12">
    <name type="scientific">Phytopseudomonas flavescens</name>
    <dbReference type="NCBI Taxonomy" id="29435"/>
    <lineage>
        <taxon>Bacteria</taxon>
        <taxon>Pseudomonadati</taxon>
        <taxon>Pseudomonadota</taxon>
        <taxon>Gammaproteobacteria</taxon>
        <taxon>Pseudomonadales</taxon>
        <taxon>Pseudomonadaceae</taxon>
        <taxon>Phytopseudomonas</taxon>
    </lineage>
</organism>
<dbReference type="GO" id="GO:0003677">
    <property type="term" value="F:DNA binding"/>
    <property type="evidence" value="ECO:0007669"/>
    <property type="project" value="InterPro"/>
</dbReference>
<dbReference type="PROSITE" id="PS51198">
    <property type="entry name" value="UVRD_HELICASE_ATP_BIND"/>
    <property type="match status" value="1"/>
</dbReference>
<dbReference type="Pfam" id="PF13361">
    <property type="entry name" value="UvrD_C"/>
    <property type="match status" value="1"/>
</dbReference>
<dbReference type="GO" id="GO:0016787">
    <property type="term" value="F:hydrolase activity"/>
    <property type="evidence" value="ECO:0007669"/>
    <property type="project" value="UniProtKB-UniRule"/>
</dbReference>
<dbReference type="Gene3D" id="3.30.65.10">
    <property type="entry name" value="Bacterial Topoisomerase I, domain 1"/>
    <property type="match status" value="1"/>
</dbReference>
<feature type="domain" description="UvrD-like helicase ATP-binding" evidence="10">
    <location>
        <begin position="189"/>
        <end position="645"/>
    </location>
</feature>
<dbReference type="Pfam" id="PF00580">
    <property type="entry name" value="UvrD-helicase"/>
    <property type="match status" value="2"/>
</dbReference>
<dbReference type="Gene3D" id="3.40.91.30">
    <property type="match status" value="1"/>
</dbReference>
<protein>
    <recommendedName>
        <fullName evidence="7">DNA 3'-5' helicase</fullName>
        <ecNumber evidence="7">5.6.2.4</ecNumber>
    </recommendedName>
</protein>
<dbReference type="GO" id="GO:0005694">
    <property type="term" value="C:chromosome"/>
    <property type="evidence" value="ECO:0007669"/>
    <property type="project" value="InterPro"/>
</dbReference>
<feature type="binding site" evidence="9">
    <location>
        <begin position="210"/>
        <end position="217"/>
    </location>
    <ligand>
        <name>ATP</name>
        <dbReference type="ChEBI" id="CHEBI:30616"/>
    </ligand>
</feature>
<comment type="caution">
    <text evidence="11">The sequence shown here is derived from an EMBL/GenBank/DDBJ whole genome shotgun (WGS) entry which is preliminary data.</text>
</comment>
<keyword evidence="3 9" id="KW-0347">Helicase</keyword>
<keyword evidence="5" id="KW-0413">Isomerase</keyword>
<dbReference type="InterPro" id="IPR027417">
    <property type="entry name" value="P-loop_NTPase"/>
</dbReference>
<comment type="catalytic activity">
    <reaction evidence="6">
        <text>Couples ATP hydrolysis with the unwinding of duplex DNA by translocating in the 3'-5' direction.</text>
        <dbReference type="EC" id="5.6.2.4"/>
    </reaction>
</comment>
<comment type="catalytic activity">
    <reaction evidence="8">
        <text>ATP + H2O = ADP + phosphate + H(+)</text>
        <dbReference type="Rhea" id="RHEA:13065"/>
        <dbReference type="ChEBI" id="CHEBI:15377"/>
        <dbReference type="ChEBI" id="CHEBI:15378"/>
        <dbReference type="ChEBI" id="CHEBI:30616"/>
        <dbReference type="ChEBI" id="CHEBI:43474"/>
        <dbReference type="ChEBI" id="CHEBI:456216"/>
        <dbReference type="EC" id="5.6.2.4"/>
    </reaction>
</comment>
<evidence type="ECO:0000256" key="5">
    <source>
        <dbReference type="ARBA" id="ARBA00023235"/>
    </source>
</evidence>
<keyword evidence="4 9" id="KW-0067">ATP-binding</keyword>
<accession>A0A7Z0BMW7</accession>
<reference evidence="11 12" key="1">
    <citation type="submission" date="2020-07" db="EMBL/GenBank/DDBJ databases">
        <title>Genomic analyses of the natural microbiome of Caenorhabditis elegans.</title>
        <authorList>
            <person name="Samuel B."/>
        </authorList>
    </citation>
    <scope>NUCLEOTIDE SEQUENCE [LARGE SCALE GENOMIC DNA]</scope>
    <source>
        <strain evidence="11 12">BIGb0408</strain>
    </source>
</reference>
<dbReference type="InterPro" id="IPR013498">
    <property type="entry name" value="Topo_IA_Znf"/>
</dbReference>
<dbReference type="AlphaFoldDB" id="A0A7Z0BMW7"/>
<dbReference type="SUPFAM" id="SSF52540">
    <property type="entry name" value="P-loop containing nucleoside triphosphate hydrolases"/>
    <property type="match status" value="1"/>
</dbReference>
<keyword evidence="2 9" id="KW-0378">Hydrolase</keyword>
<keyword evidence="1 9" id="KW-0547">Nucleotide-binding</keyword>
<evidence type="ECO:0000256" key="9">
    <source>
        <dbReference type="PROSITE-ProRule" id="PRU00560"/>
    </source>
</evidence>
<evidence type="ECO:0000256" key="7">
    <source>
        <dbReference type="ARBA" id="ARBA00034808"/>
    </source>
</evidence>
<dbReference type="EMBL" id="JACBYV010000001">
    <property type="protein sequence ID" value="NYH72260.1"/>
    <property type="molecule type" value="Genomic_DNA"/>
</dbReference>
<dbReference type="InterPro" id="IPR000212">
    <property type="entry name" value="DNA_helicase_UvrD/REP"/>
</dbReference>
<dbReference type="PANTHER" id="PTHR11070">
    <property type="entry name" value="UVRD / RECB / PCRA DNA HELICASE FAMILY MEMBER"/>
    <property type="match status" value="1"/>
</dbReference>
<proteinExistence type="predicted"/>
<evidence type="ECO:0000256" key="2">
    <source>
        <dbReference type="ARBA" id="ARBA00022801"/>
    </source>
</evidence>